<dbReference type="InterPro" id="IPR032828">
    <property type="entry name" value="PolyA_RNA-bd"/>
</dbReference>
<feature type="active site" evidence="7">
    <location>
        <position position="115"/>
    </location>
</feature>
<feature type="domain" description="Poly A polymerase head" evidence="10">
    <location>
        <begin position="95"/>
        <end position="225"/>
    </location>
</feature>
<comment type="caution">
    <text evidence="13">The sequence shown here is derived from an EMBL/GenBank/DDBJ whole genome shotgun (WGS) entry which is preliminary data.</text>
</comment>
<dbReference type="PANTHER" id="PTHR43051:SF1">
    <property type="entry name" value="POLYNUCLEOTIDE ADENYLYLTRANSFERASE FAMILY PROTEIN"/>
    <property type="match status" value="1"/>
</dbReference>
<dbReference type="InterPro" id="IPR025866">
    <property type="entry name" value="PolyA_pol_arg_C_dom"/>
</dbReference>
<dbReference type="GO" id="GO:0006397">
    <property type="term" value="P:mRNA processing"/>
    <property type="evidence" value="ECO:0007669"/>
    <property type="project" value="UniProtKB-KW"/>
</dbReference>
<dbReference type="HAMAP" id="MF_00957">
    <property type="entry name" value="PolyA_pol"/>
    <property type="match status" value="1"/>
</dbReference>
<comment type="similarity">
    <text evidence="7 8">Belongs to the tRNA nucleotidyltransferase/poly(A) polymerase family.</text>
</comment>
<reference evidence="13 14" key="1">
    <citation type="journal article" date="2014" name="Genome Announc.">
        <title>Genome Sequence of a Presumptive Mannheimia haemolytica Strain with an A1/A6-Cross-Reactive Serotype from a White-Tailed Deer (Odocoileus virginianus).</title>
        <authorList>
            <person name="Lawrence P.K."/>
            <person name="Bey R.F."/>
            <person name="Wiener B."/>
            <person name="Kittichotirat W."/>
            <person name="Bumgarner R.E."/>
        </authorList>
    </citation>
    <scope>NUCLEOTIDE SEQUENCE [LARGE SCALE GENOMIC DNA]</scope>
    <source>
        <strain evidence="13 14">PKL10</strain>
    </source>
</reference>
<dbReference type="GO" id="GO:1990817">
    <property type="term" value="F:poly(A) RNA polymerase activity"/>
    <property type="evidence" value="ECO:0007669"/>
    <property type="project" value="UniProtKB-UniRule"/>
</dbReference>
<evidence type="ECO:0000256" key="1">
    <source>
        <dbReference type="ARBA" id="ARBA00022664"/>
    </source>
</evidence>
<dbReference type="InterPro" id="IPR043519">
    <property type="entry name" value="NT_sf"/>
</dbReference>
<dbReference type="Pfam" id="PF12627">
    <property type="entry name" value="PolyA_pol_RNAbd"/>
    <property type="match status" value="1"/>
</dbReference>
<dbReference type="NCBIfam" id="TIGR01942">
    <property type="entry name" value="pcnB"/>
    <property type="match status" value="1"/>
</dbReference>
<evidence type="ECO:0000256" key="6">
    <source>
        <dbReference type="ARBA" id="ARBA00023163"/>
    </source>
</evidence>
<feature type="region of interest" description="Disordered" evidence="9">
    <location>
        <begin position="1"/>
        <end position="53"/>
    </location>
</feature>
<feature type="compositionally biased region" description="Polar residues" evidence="9">
    <location>
        <begin position="35"/>
        <end position="44"/>
    </location>
</feature>
<feature type="domain" description="tRNA nucleotidyltransferase/poly(A) polymerase RNA and SrmB- binding" evidence="12">
    <location>
        <begin position="254"/>
        <end position="312"/>
    </location>
</feature>
<evidence type="ECO:0000256" key="9">
    <source>
        <dbReference type="SAM" id="MobiDB-lite"/>
    </source>
</evidence>
<dbReference type="PATRIC" id="fig|1450449.3.peg.948"/>
<accession>A0A011NDS7</accession>
<evidence type="ECO:0000259" key="10">
    <source>
        <dbReference type="Pfam" id="PF01743"/>
    </source>
</evidence>
<dbReference type="Pfam" id="PF01743">
    <property type="entry name" value="PolyA_pol"/>
    <property type="match status" value="1"/>
</dbReference>
<dbReference type="EMBL" id="JANJ01000003">
    <property type="protein sequence ID" value="EXI62570.1"/>
    <property type="molecule type" value="Genomic_DNA"/>
</dbReference>
<dbReference type="AlphaFoldDB" id="A0A011NDS7"/>
<dbReference type="Pfam" id="PF12626">
    <property type="entry name" value="PolyA_pol_arg_C"/>
    <property type="match status" value="1"/>
</dbReference>
<dbReference type="SUPFAM" id="SSF81301">
    <property type="entry name" value="Nucleotidyltransferase"/>
    <property type="match status" value="1"/>
</dbReference>
<feature type="compositionally biased region" description="Basic and acidic residues" evidence="9">
    <location>
        <begin position="8"/>
        <end position="28"/>
    </location>
</feature>
<evidence type="ECO:0000256" key="2">
    <source>
        <dbReference type="ARBA" id="ARBA00022679"/>
    </source>
</evidence>
<evidence type="ECO:0000259" key="12">
    <source>
        <dbReference type="Pfam" id="PF12627"/>
    </source>
</evidence>
<dbReference type="Proteomes" id="UP000054123">
    <property type="component" value="Unassembled WGS sequence"/>
</dbReference>
<evidence type="ECO:0000313" key="14">
    <source>
        <dbReference type="Proteomes" id="UP000054123"/>
    </source>
</evidence>
<evidence type="ECO:0000256" key="3">
    <source>
        <dbReference type="ARBA" id="ARBA00022741"/>
    </source>
</evidence>
<dbReference type="GO" id="GO:0005524">
    <property type="term" value="F:ATP binding"/>
    <property type="evidence" value="ECO:0007669"/>
    <property type="project" value="UniProtKB-UniRule"/>
</dbReference>
<dbReference type="CDD" id="cd05398">
    <property type="entry name" value="NT_ClassII-CCAase"/>
    <property type="match status" value="1"/>
</dbReference>
<feature type="region of interest" description="Disordered" evidence="9">
    <location>
        <begin position="482"/>
        <end position="502"/>
    </location>
</feature>
<feature type="compositionally biased region" description="Basic residues" evidence="9">
    <location>
        <begin position="484"/>
        <end position="502"/>
    </location>
</feature>
<dbReference type="GO" id="GO:0003723">
    <property type="term" value="F:RNA binding"/>
    <property type="evidence" value="ECO:0007669"/>
    <property type="project" value="UniProtKB-UniRule"/>
</dbReference>
<feature type="domain" description="Polymerase A arginine-rich C-terminal" evidence="11">
    <location>
        <begin position="371"/>
        <end position="489"/>
    </location>
</feature>
<dbReference type="Gene3D" id="1.10.3090.10">
    <property type="entry name" value="cca-adding enzyme, domain 2"/>
    <property type="match status" value="1"/>
</dbReference>
<keyword evidence="14" id="KW-1185">Reference proteome</keyword>
<keyword evidence="1 7" id="KW-0507">mRNA processing</keyword>
<protein>
    <recommendedName>
        <fullName evidence="7">Poly(A) polymerase I</fullName>
        <shortName evidence="7">PAP I</shortName>
        <ecNumber evidence="7">2.7.7.19</ecNumber>
    </recommendedName>
</protein>
<comment type="function">
    <text evidence="7">Adds poly(A) tail to the 3' end of many RNAs, which usually targets these RNAs for decay. Plays a significant role in the global control of gene expression, through influencing the rate of transcript degradation, and in the general RNA quality control.</text>
</comment>
<dbReference type="InterPro" id="IPR052191">
    <property type="entry name" value="tRNA_ntf/polyA_polymerase_I"/>
</dbReference>
<feature type="active site" evidence="7">
    <location>
        <position position="195"/>
    </location>
</feature>
<dbReference type="SUPFAM" id="SSF81891">
    <property type="entry name" value="Poly A polymerase C-terminal region-like"/>
    <property type="match status" value="1"/>
</dbReference>
<keyword evidence="5 7" id="KW-0694">RNA-binding</keyword>
<evidence type="ECO:0000313" key="13">
    <source>
        <dbReference type="EMBL" id="EXI62570.1"/>
    </source>
</evidence>
<evidence type="ECO:0000256" key="4">
    <source>
        <dbReference type="ARBA" id="ARBA00022840"/>
    </source>
</evidence>
<proteinExistence type="inferred from homology"/>
<dbReference type="InterPro" id="IPR010206">
    <property type="entry name" value="PolA_pol_I"/>
</dbReference>
<sequence>MFSKSKKQTQENEQKSRVKQAENVEKPIRTKRSTPKLTRQQSAKKNVKGHQTDVPSHLLHKKFTANASQYGISPKSFPKNALSIVDKLHLAGYEAYVVGGCIRDLLLEKKPKDFDIATNARPEEIQRIFGRQCRLIGRRFRLAHIVYGREIFEVATFRAGHDSHSNDKISKVSDEGMLLRDNVYGSLRDDAERRDFTVNALYYDTKRNLIFDFFNGIEDLRAGKLSLIGEPAVRYQEDPVRMLRAIRFMAKLDMFLDKATASPIREMAPLLTNIPAARLFDESLKLLQSGEGLKTYRLLREYGLLNFLFPVLIPFFTQKEDSNAERMIVKALTSTDERIADKLPVNPAFLFAALLWYPLREKMEQLKNEGGFNSHDAMMLAANDVLAESCKSIALHRRHTAVIRDIWSLQFQMMKRNGNRPQQTLEHIKFRAGFDLLVMRAEIEGGDLVELSAWWHEYQFSNDGQRNELLKFVRHLPSVQAEQKKKRRRNTFRKKSKAAKVE</sequence>
<keyword evidence="4 7" id="KW-0067">ATP-binding</keyword>
<evidence type="ECO:0000256" key="5">
    <source>
        <dbReference type="ARBA" id="ARBA00022884"/>
    </source>
</evidence>
<name>A0A011NDS7_9PAST</name>
<dbReference type="STRING" id="1122190.GCA_000621105_01605"/>
<keyword evidence="2 7" id="KW-0808">Transferase</keyword>
<dbReference type="EC" id="2.7.7.19" evidence="7"/>
<feature type="active site" evidence="7">
    <location>
        <position position="113"/>
    </location>
</feature>
<comment type="catalytic activity">
    <reaction evidence="7">
        <text>RNA(n) + ATP = RNA(n)-3'-adenine ribonucleotide + diphosphate</text>
        <dbReference type="Rhea" id="RHEA:11332"/>
        <dbReference type="Rhea" id="RHEA-COMP:14527"/>
        <dbReference type="Rhea" id="RHEA-COMP:17347"/>
        <dbReference type="ChEBI" id="CHEBI:30616"/>
        <dbReference type="ChEBI" id="CHEBI:33019"/>
        <dbReference type="ChEBI" id="CHEBI:140395"/>
        <dbReference type="ChEBI" id="CHEBI:173115"/>
        <dbReference type="EC" id="2.7.7.19"/>
    </reaction>
</comment>
<organism evidence="13 14">
    <name type="scientific">Mannheimia granulomatis</name>
    <dbReference type="NCBI Taxonomy" id="85402"/>
    <lineage>
        <taxon>Bacteria</taxon>
        <taxon>Pseudomonadati</taxon>
        <taxon>Pseudomonadota</taxon>
        <taxon>Gammaproteobacteria</taxon>
        <taxon>Pasteurellales</taxon>
        <taxon>Pasteurellaceae</taxon>
        <taxon>Mannheimia</taxon>
    </lineage>
</organism>
<evidence type="ECO:0000259" key="11">
    <source>
        <dbReference type="Pfam" id="PF12626"/>
    </source>
</evidence>
<evidence type="ECO:0000256" key="8">
    <source>
        <dbReference type="RuleBase" id="RU003953"/>
    </source>
</evidence>
<dbReference type="GO" id="GO:0043633">
    <property type="term" value="P:polyadenylation-dependent RNA catabolic process"/>
    <property type="evidence" value="ECO:0007669"/>
    <property type="project" value="InterPro"/>
</dbReference>
<gene>
    <name evidence="7" type="primary">pcnB</name>
    <name evidence="13" type="ORF">AK33_04905</name>
</gene>
<dbReference type="PANTHER" id="PTHR43051">
    <property type="entry name" value="POLYNUCLEOTIDE ADENYLYLTRANSFERASE FAMILY PROTEIN"/>
    <property type="match status" value="1"/>
</dbReference>
<dbReference type="Gene3D" id="3.30.460.10">
    <property type="entry name" value="Beta Polymerase, domain 2"/>
    <property type="match status" value="1"/>
</dbReference>
<dbReference type="InterPro" id="IPR002646">
    <property type="entry name" value="PolA_pol_head_dom"/>
</dbReference>
<keyword evidence="3 7" id="KW-0547">Nucleotide-binding</keyword>
<keyword evidence="6 7" id="KW-0804">Transcription</keyword>
<evidence type="ECO:0000256" key="7">
    <source>
        <dbReference type="HAMAP-Rule" id="MF_00957"/>
    </source>
</evidence>